<dbReference type="CDD" id="cd02440">
    <property type="entry name" value="AdoMet_MTases"/>
    <property type="match status" value="1"/>
</dbReference>
<dbReference type="Proteomes" id="UP000095230">
    <property type="component" value="Unassembled WGS sequence"/>
</dbReference>
<dbReference type="GO" id="GO:0032259">
    <property type="term" value="P:methylation"/>
    <property type="evidence" value="ECO:0007669"/>
    <property type="project" value="UniProtKB-KW"/>
</dbReference>
<dbReference type="Gene3D" id="3.40.50.150">
    <property type="entry name" value="Vaccinia Virus protein VP39"/>
    <property type="match status" value="1"/>
</dbReference>
<keyword evidence="1" id="KW-0808">Transferase</keyword>
<evidence type="ECO:0000313" key="1">
    <source>
        <dbReference type="EMBL" id="OEG74689.1"/>
    </source>
</evidence>
<dbReference type="PANTHER" id="PTHR43591">
    <property type="entry name" value="METHYLTRANSFERASE"/>
    <property type="match status" value="1"/>
</dbReference>
<dbReference type="InterPro" id="IPR029063">
    <property type="entry name" value="SAM-dependent_MTases_sf"/>
</dbReference>
<name>A0A1E5IVT0_SHECO</name>
<organism evidence="1 2">
    <name type="scientific">Shewanella colwelliana</name>
    <name type="common">Alteromonas colwelliana</name>
    <dbReference type="NCBI Taxonomy" id="23"/>
    <lineage>
        <taxon>Bacteria</taxon>
        <taxon>Pseudomonadati</taxon>
        <taxon>Pseudomonadota</taxon>
        <taxon>Gammaproteobacteria</taxon>
        <taxon>Alteromonadales</taxon>
        <taxon>Shewanellaceae</taxon>
        <taxon>Shewanella</taxon>
    </lineage>
</organism>
<accession>A0A1E5IVT0</accession>
<dbReference type="STRING" id="23.BEL05_07820"/>
<keyword evidence="1" id="KW-0489">Methyltransferase</keyword>
<dbReference type="OrthoDB" id="5974463at2"/>
<reference evidence="1 2" key="1">
    <citation type="submission" date="2016-07" db="EMBL/GenBank/DDBJ databases">
        <title>Whole-genome of two Shewanella species isolated from a digestive organ of sea cucumber Apostichopus japonicus Selenka 1867.</title>
        <authorList>
            <person name="Hong H.-H."/>
            <person name="Choi H."/>
            <person name="Cheon S."/>
            <person name="Oh J.-S."/>
            <person name="Lee H.-G."/>
            <person name="Park C."/>
        </authorList>
    </citation>
    <scope>NUCLEOTIDE SEQUENCE [LARGE SCALE GENOMIC DNA]</scope>
    <source>
        <strain evidence="1 2">CSB03KR</strain>
    </source>
</reference>
<gene>
    <name evidence="1" type="ORF">BEL05_07820</name>
</gene>
<dbReference type="GO" id="GO:0008168">
    <property type="term" value="F:methyltransferase activity"/>
    <property type="evidence" value="ECO:0007669"/>
    <property type="project" value="UniProtKB-KW"/>
</dbReference>
<proteinExistence type="predicted"/>
<dbReference type="AlphaFoldDB" id="A0A1E5IVT0"/>
<dbReference type="RefSeq" id="WP_069670647.1">
    <property type="nucleotide sequence ID" value="NZ_MCBT01000016.1"/>
</dbReference>
<sequence length="321" mass="35495">MSSHWDEYWQQGHLTSFGDSFKGNYSGVLSTLWNTEFAKLKPNFKVLDVATGNGALPLLINQFFSDQQIGGHVDGVDLAQIATDLSTQQLNDEVTVSLISNINGNELPFEKGQYDLVMSQFGIEYSDLSRSIPEALRVLKTGGRFCVVTHHSRSMIINRNRDILALINDSAVDNVFSIITALVKRMGNMSNGDDLKRVKIDPEAERLRGELNTEINTLAKLNEAALKDCELLNYVATLFQQGLFWSVDKKLTYIEFASGQIASLKERLGELVNAALSEQKVADILASLSGAALECIDTICDDEGKILAWKITLIKHSESSC</sequence>
<dbReference type="SUPFAM" id="SSF53335">
    <property type="entry name" value="S-adenosyl-L-methionine-dependent methyltransferases"/>
    <property type="match status" value="1"/>
</dbReference>
<dbReference type="Pfam" id="PF01209">
    <property type="entry name" value="Ubie_methyltran"/>
    <property type="match status" value="1"/>
</dbReference>
<comment type="caution">
    <text evidence="1">The sequence shown here is derived from an EMBL/GenBank/DDBJ whole genome shotgun (WGS) entry which is preliminary data.</text>
</comment>
<protein>
    <submittedName>
        <fullName evidence="1">Methyltransferase type 11</fullName>
    </submittedName>
</protein>
<evidence type="ECO:0000313" key="2">
    <source>
        <dbReference type="Proteomes" id="UP000095230"/>
    </source>
</evidence>
<dbReference type="EMBL" id="MCBT01000016">
    <property type="protein sequence ID" value="OEG74689.1"/>
    <property type="molecule type" value="Genomic_DNA"/>
</dbReference>